<comment type="caution">
    <text evidence="10">The sequence shown here is derived from an EMBL/GenBank/DDBJ whole genome shotgun (WGS) entry which is preliminary data.</text>
</comment>
<dbReference type="PANTHER" id="PTHR22926">
    <property type="entry name" value="PHOSPHO-N-ACETYLMURAMOYL-PENTAPEPTIDE-TRANSFERASE"/>
    <property type="match status" value="1"/>
</dbReference>
<evidence type="ECO:0000256" key="1">
    <source>
        <dbReference type="ARBA" id="ARBA00004141"/>
    </source>
</evidence>
<keyword evidence="11" id="KW-1185">Reference proteome</keyword>
<dbReference type="GO" id="GO:0071555">
    <property type="term" value="P:cell wall organization"/>
    <property type="evidence" value="ECO:0007669"/>
    <property type="project" value="UniProtKB-KW"/>
</dbReference>
<feature type="transmembrane region" description="Helical" evidence="7">
    <location>
        <begin position="78"/>
        <end position="100"/>
    </location>
</feature>
<comment type="similarity">
    <text evidence="2 7">Belongs to the glycosyltransferase 4 family. MraY subfamily.</text>
</comment>
<keyword evidence="5 7" id="KW-1133">Transmembrane helix</keyword>
<evidence type="ECO:0000256" key="7">
    <source>
        <dbReference type="HAMAP-Rule" id="MF_00038"/>
    </source>
</evidence>
<comment type="cofactor">
    <cofactor evidence="7 9">
        <name>Mg(2+)</name>
        <dbReference type="ChEBI" id="CHEBI:18420"/>
    </cofactor>
</comment>
<feature type="transmembrane region" description="Helical" evidence="7">
    <location>
        <begin position="208"/>
        <end position="225"/>
    </location>
</feature>
<comment type="function">
    <text evidence="7">Catalyzes the initial step of the lipid cycle reactions in the biosynthesis of the cell wall peptidoglycan: transfers peptidoglycan precursor phospho-MurNAc-pentapeptide from UDP-MurNAc-pentapeptide onto the lipid carrier undecaprenyl phosphate, yielding undecaprenyl-pyrophosphoryl-MurNAc-pentapeptide, known as lipid I.</text>
</comment>
<comment type="catalytic activity">
    <reaction evidence="7">
        <text>UDP-N-acetyl-alpha-D-muramoyl-L-alanyl-gamma-D-glutamyl-meso-2,6-diaminopimeloyl-D-alanyl-D-alanine + di-trans,octa-cis-undecaprenyl phosphate = di-trans,octa-cis-undecaprenyl diphospho-N-acetyl-alpha-D-muramoyl-L-alanyl-D-glutamyl-meso-2,6-diaminopimeloyl-D-alanyl-D-alanine + UMP</text>
        <dbReference type="Rhea" id="RHEA:28386"/>
        <dbReference type="ChEBI" id="CHEBI:57865"/>
        <dbReference type="ChEBI" id="CHEBI:60392"/>
        <dbReference type="ChEBI" id="CHEBI:61386"/>
        <dbReference type="ChEBI" id="CHEBI:61387"/>
        <dbReference type="EC" id="2.7.8.13"/>
    </reaction>
</comment>
<dbReference type="Proteomes" id="UP000606499">
    <property type="component" value="Unassembled WGS sequence"/>
</dbReference>
<evidence type="ECO:0000256" key="9">
    <source>
        <dbReference type="PIRSR" id="PIRSR600715-1"/>
    </source>
</evidence>
<dbReference type="PROSITE" id="PS01348">
    <property type="entry name" value="MRAY_2"/>
    <property type="match status" value="1"/>
</dbReference>
<dbReference type="PANTHER" id="PTHR22926:SF5">
    <property type="entry name" value="PHOSPHO-N-ACETYLMURAMOYL-PENTAPEPTIDE-TRANSFERASE HOMOLOG"/>
    <property type="match status" value="1"/>
</dbReference>
<dbReference type="CDD" id="cd06852">
    <property type="entry name" value="GT_MraY"/>
    <property type="match status" value="1"/>
</dbReference>
<dbReference type="EMBL" id="JACOPL010000005">
    <property type="protein sequence ID" value="MBC5725170.1"/>
    <property type="molecule type" value="Genomic_DNA"/>
</dbReference>
<comment type="subcellular location">
    <subcellularLocation>
        <location evidence="7">Cell membrane</location>
        <topology evidence="7">Multi-pass membrane protein</topology>
    </subcellularLocation>
    <subcellularLocation>
        <location evidence="1">Membrane</location>
        <topology evidence="1">Multi-pass membrane protein</topology>
    </subcellularLocation>
</comment>
<keyword evidence="7" id="KW-0961">Cell wall biogenesis/degradation</keyword>
<comment type="pathway">
    <text evidence="7">Cell wall biogenesis; peptidoglycan biosynthesis.</text>
</comment>
<organism evidence="10 11">
    <name type="scientific">Agathobaculum faecis</name>
    <dbReference type="NCBI Taxonomy" id="2763013"/>
    <lineage>
        <taxon>Bacteria</taxon>
        <taxon>Bacillati</taxon>
        <taxon>Bacillota</taxon>
        <taxon>Clostridia</taxon>
        <taxon>Eubacteriales</taxon>
        <taxon>Butyricicoccaceae</taxon>
        <taxon>Agathobaculum</taxon>
    </lineage>
</organism>
<dbReference type="InterPro" id="IPR003524">
    <property type="entry name" value="PNAcMuramoyl-5peptid_Trfase"/>
</dbReference>
<dbReference type="GO" id="GO:0008963">
    <property type="term" value="F:phospho-N-acetylmuramoyl-pentapeptide-transferase activity"/>
    <property type="evidence" value="ECO:0007669"/>
    <property type="project" value="UniProtKB-UniRule"/>
</dbReference>
<accession>A0A923LW17</accession>
<dbReference type="GO" id="GO:0051301">
    <property type="term" value="P:cell division"/>
    <property type="evidence" value="ECO:0007669"/>
    <property type="project" value="UniProtKB-KW"/>
</dbReference>
<keyword evidence="3 7" id="KW-0808">Transferase</keyword>
<feature type="transmembrane region" description="Helical" evidence="7">
    <location>
        <begin position="6"/>
        <end position="31"/>
    </location>
</feature>
<keyword evidence="7" id="KW-0573">Peptidoglycan synthesis</keyword>
<feature type="transmembrane region" description="Helical" evidence="7">
    <location>
        <begin position="144"/>
        <end position="171"/>
    </location>
</feature>
<feature type="binding site" evidence="9">
    <location>
        <position position="236"/>
    </location>
    <ligand>
        <name>Mg(2+)</name>
        <dbReference type="ChEBI" id="CHEBI:18420"/>
    </ligand>
</feature>
<keyword evidence="7 9" id="KW-0479">Metal-binding</keyword>
<keyword evidence="7 9" id="KW-0460">Magnesium</keyword>
<dbReference type="EC" id="2.7.8.13" evidence="7 8"/>
<sequence length="332" mass="35065">MTPINIRTALIVCAVAFVITAAIGPAVIRYLRKMKFGQKILEIGPKWHMNKQNIPTMGGFMFIIGIAVAVLAGNTLLGGVSVSSLAVLGLAAAYGAVGLVDDYAKIRKKENAGLTPKQKLVLQILVAGAFILVLFLESDGLPALWIPFTAVAIPLPWPLYIIFAAFVIVGADNAVNLTDGIDGLAAGVTLPVAIFFVFVGIARQDAGVMLFAAALAGGLAAFLIYNFNPAKVFMGDTGSLFLGGAVAGLAFACDMPLILLLVGLIYIIETLSVILQVTCFKVSGGKRLFKMAPIHHHFEMCGWGEKKIVLIFSGATILLCLLAYYVALAPVL</sequence>
<dbReference type="GO" id="GO:0009252">
    <property type="term" value="P:peptidoglycan biosynthetic process"/>
    <property type="evidence" value="ECO:0007669"/>
    <property type="project" value="UniProtKB-UniRule"/>
</dbReference>
<keyword evidence="7" id="KW-0131">Cell cycle</keyword>
<feature type="transmembrane region" description="Helical" evidence="7">
    <location>
        <begin position="308"/>
        <end position="327"/>
    </location>
</feature>
<evidence type="ECO:0000256" key="6">
    <source>
        <dbReference type="ARBA" id="ARBA00023136"/>
    </source>
</evidence>
<keyword evidence="6 7" id="KW-0472">Membrane</keyword>
<dbReference type="Pfam" id="PF00953">
    <property type="entry name" value="Glycos_transf_4"/>
    <property type="match status" value="1"/>
</dbReference>
<evidence type="ECO:0000256" key="2">
    <source>
        <dbReference type="ARBA" id="ARBA00005583"/>
    </source>
</evidence>
<dbReference type="HAMAP" id="MF_00038">
    <property type="entry name" value="MraY"/>
    <property type="match status" value="1"/>
</dbReference>
<dbReference type="RefSeq" id="WP_054327163.1">
    <property type="nucleotide sequence ID" value="NZ_JACOPL010000005.1"/>
</dbReference>
<evidence type="ECO:0000256" key="8">
    <source>
        <dbReference type="NCBIfam" id="TIGR00445"/>
    </source>
</evidence>
<evidence type="ECO:0000313" key="10">
    <source>
        <dbReference type="EMBL" id="MBC5725170.1"/>
    </source>
</evidence>
<evidence type="ECO:0000256" key="3">
    <source>
        <dbReference type="ARBA" id="ARBA00022679"/>
    </source>
</evidence>
<keyword evidence="4 7" id="KW-0812">Transmembrane</keyword>
<protein>
    <recommendedName>
        <fullName evidence="7 8">Phospho-N-acetylmuramoyl-pentapeptide-transferase</fullName>
        <ecNumber evidence="7 8">2.7.8.13</ecNumber>
    </recommendedName>
    <alternativeName>
        <fullName evidence="7">UDP-MurNAc-pentapeptide phosphotransferase</fullName>
    </alternativeName>
</protein>
<keyword evidence="7" id="KW-0133">Cell shape</keyword>
<evidence type="ECO:0000256" key="5">
    <source>
        <dbReference type="ARBA" id="ARBA00022989"/>
    </source>
</evidence>
<name>A0A923LW17_9FIRM</name>
<evidence type="ECO:0000313" key="11">
    <source>
        <dbReference type="Proteomes" id="UP000606499"/>
    </source>
</evidence>
<dbReference type="InterPro" id="IPR018480">
    <property type="entry name" value="PNAcMuramoyl-5peptid_Trfase_CS"/>
</dbReference>
<feature type="transmembrane region" description="Helical" evidence="7">
    <location>
        <begin position="120"/>
        <end position="138"/>
    </location>
</feature>
<dbReference type="NCBIfam" id="TIGR00445">
    <property type="entry name" value="mraY"/>
    <property type="match status" value="1"/>
</dbReference>
<dbReference type="GO" id="GO:0005886">
    <property type="term" value="C:plasma membrane"/>
    <property type="evidence" value="ECO:0007669"/>
    <property type="project" value="UniProtKB-SubCell"/>
</dbReference>
<proteinExistence type="inferred from homology"/>
<dbReference type="InterPro" id="IPR000715">
    <property type="entry name" value="Glycosyl_transferase_4"/>
</dbReference>
<dbReference type="AlphaFoldDB" id="A0A923LW17"/>
<keyword evidence="7" id="KW-1003">Cell membrane</keyword>
<dbReference type="GO" id="GO:0046872">
    <property type="term" value="F:metal ion binding"/>
    <property type="evidence" value="ECO:0007669"/>
    <property type="project" value="UniProtKB-KW"/>
</dbReference>
<feature type="transmembrane region" description="Helical" evidence="7">
    <location>
        <begin position="52"/>
        <end position="72"/>
    </location>
</feature>
<feature type="transmembrane region" description="Helical" evidence="7">
    <location>
        <begin position="232"/>
        <end position="252"/>
    </location>
</feature>
<keyword evidence="7" id="KW-0132">Cell division</keyword>
<feature type="binding site" evidence="9">
    <location>
        <position position="176"/>
    </location>
    <ligand>
        <name>Mg(2+)</name>
        <dbReference type="ChEBI" id="CHEBI:18420"/>
    </ligand>
</feature>
<gene>
    <name evidence="7" type="primary">mraY</name>
    <name evidence="10" type="ORF">H8S45_06820</name>
</gene>
<dbReference type="GO" id="GO:0008360">
    <property type="term" value="P:regulation of cell shape"/>
    <property type="evidence" value="ECO:0007669"/>
    <property type="project" value="UniProtKB-KW"/>
</dbReference>
<evidence type="ECO:0000256" key="4">
    <source>
        <dbReference type="ARBA" id="ARBA00022692"/>
    </source>
</evidence>
<feature type="transmembrane region" description="Helical" evidence="7">
    <location>
        <begin position="258"/>
        <end position="280"/>
    </location>
</feature>
<reference evidence="10" key="1">
    <citation type="submission" date="2020-08" db="EMBL/GenBank/DDBJ databases">
        <title>Genome public.</title>
        <authorList>
            <person name="Liu C."/>
            <person name="Sun Q."/>
        </authorList>
    </citation>
    <scope>NUCLEOTIDE SEQUENCE</scope>
    <source>
        <strain evidence="10">NSJ-28</strain>
    </source>
</reference>
<feature type="transmembrane region" description="Helical" evidence="7">
    <location>
        <begin position="183"/>
        <end position="202"/>
    </location>
</feature>